<dbReference type="RefSeq" id="WP_182459371.1">
    <property type="nucleotide sequence ID" value="NZ_CP059732.1"/>
</dbReference>
<accession>A0A7G5GTA6</accession>
<reference evidence="4 5" key="1">
    <citation type="submission" date="2020-07" db="EMBL/GenBank/DDBJ databases">
        <title>Spirosoma foliorum sp. nov., isolated from the leaves on the Nejang mountain Korea, Republic of.</title>
        <authorList>
            <person name="Ho H."/>
            <person name="Lee Y.-J."/>
            <person name="Nurcahyanto D.-A."/>
            <person name="Kim S.-G."/>
        </authorList>
    </citation>
    <scope>NUCLEOTIDE SEQUENCE [LARGE SCALE GENOMIC DNA]</scope>
    <source>
        <strain evidence="4 5">PL0136</strain>
    </source>
</reference>
<feature type="domain" description="Heparinase II/III-like C-terminal" evidence="2">
    <location>
        <begin position="385"/>
        <end position="560"/>
    </location>
</feature>
<dbReference type="SUPFAM" id="SSF48230">
    <property type="entry name" value="Chondroitin AC/alginate lyase"/>
    <property type="match status" value="1"/>
</dbReference>
<dbReference type="Pfam" id="PF16332">
    <property type="entry name" value="DUF4962"/>
    <property type="match status" value="1"/>
</dbReference>
<dbReference type="Gene3D" id="2.70.98.70">
    <property type="match status" value="1"/>
</dbReference>
<dbReference type="InterPro" id="IPR032518">
    <property type="entry name" value="HepII_N"/>
</dbReference>
<dbReference type="GO" id="GO:0030313">
    <property type="term" value="C:cell envelope"/>
    <property type="evidence" value="ECO:0007669"/>
    <property type="project" value="UniProtKB-SubCell"/>
</dbReference>
<dbReference type="GO" id="GO:0016829">
    <property type="term" value="F:lyase activity"/>
    <property type="evidence" value="ECO:0007669"/>
    <property type="project" value="InterPro"/>
</dbReference>
<evidence type="ECO:0000313" key="4">
    <source>
        <dbReference type="EMBL" id="QMW02098.1"/>
    </source>
</evidence>
<protein>
    <submittedName>
        <fullName evidence="4">Heparinase II/III family protein</fullName>
    </submittedName>
</protein>
<dbReference type="PANTHER" id="PTHR38045:SF1">
    <property type="entry name" value="HEPARINASE II_III-LIKE PROTEIN"/>
    <property type="match status" value="1"/>
</dbReference>
<dbReference type="PANTHER" id="PTHR38045">
    <property type="entry name" value="CHROMOSOME 1, WHOLE GENOME SHOTGUN SEQUENCE"/>
    <property type="match status" value="1"/>
</dbReference>
<sequence>MTSLFFRLTSLLFLLHFVAIGQVDHLAKANKLPAHPRLLLLKGEEEAIKQTISADKTWGNLNQAILNECDALLDKPSLERIKIGRRLLDKSREGLRRVFYLAYAWRFTHQEKYLKRAEQELLALSAFDDWNPTHFLDVAEMTMAVSIGYDWLYNDLSEQSRSIIKDAILKKGIEPSLDSKYNSWLKATHNWNQVCNAGMAYGALAIYEDQPELAKSIINRAIESVVLPMGDYSPNGAYPEGYSYWGYGTSFNVMLISAVDKAFGTDFGLTNEPGFLKTAGYLENMTGPSGNAFNYSDSGLSGELQPAMFWFAQKSKDPSLLWVERSRLQTNDPKKHVKNRLLPAIMLWSNGVSMNAIAEPKSSMWVGEGRNPVALMRTSWSDPAAIYVGLKAGSPSVNHAHMDIGSFVMEADGVRWAMDFGMQEYESLESKGVDLWNSKQDSQRWQIFRYNNFVHNTLTINNGLQRVAGKAAITHYSNTPMFMNATTDLTDVYKESLANVNRGVAILDKSYVIIRDELETPSTETTVRWTMLTPATVTLTGNKAELTKDGKKLILQVDEPARVELKTWTTNPPHEYDAPNPGTTLVGFEITLPANTKTALTVRLVPEKSVNQAAKKVPPLAQWPSK</sequence>
<feature type="domain" description="Heparinase II N-terminal" evidence="3">
    <location>
        <begin position="83"/>
        <end position="215"/>
    </location>
</feature>
<evidence type="ECO:0000259" key="3">
    <source>
        <dbReference type="Pfam" id="PF16332"/>
    </source>
</evidence>
<dbReference type="Pfam" id="PF07940">
    <property type="entry name" value="Hepar_II_III_C"/>
    <property type="match status" value="1"/>
</dbReference>
<proteinExistence type="predicted"/>
<comment type="subcellular location">
    <subcellularLocation>
        <location evidence="1">Cell envelope</location>
    </subcellularLocation>
</comment>
<dbReference type="InterPro" id="IPR012480">
    <property type="entry name" value="Hepar_II_III_C"/>
</dbReference>
<dbReference type="Proteomes" id="UP000515369">
    <property type="component" value="Chromosome"/>
</dbReference>
<dbReference type="Gene3D" id="1.50.10.100">
    <property type="entry name" value="Chondroitin AC/alginate lyase"/>
    <property type="match status" value="1"/>
</dbReference>
<dbReference type="InterPro" id="IPR008929">
    <property type="entry name" value="Chondroitin_lyas"/>
</dbReference>
<gene>
    <name evidence="4" type="ORF">H3H32_29870</name>
</gene>
<keyword evidence="5" id="KW-1185">Reference proteome</keyword>
<dbReference type="EMBL" id="CP059732">
    <property type="protein sequence ID" value="QMW02098.1"/>
    <property type="molecule type" value="Genomic_DNA"/>
</dbReference>
<evidence type="ECO:0000259" key="2">
    <source>
        <dbReference type="Pfam" id="PF07940"/>
    </source>
</evidence>
<organism evidence="4 5">
    <name type="scientific">Spirosoma foliorum</name>
    <dbReference type="NCBI Taxonomy" id="2710596"/>
    <lineage>
        <taxon>Bacteria</taxon>
        <taxon>Pseudomonadati</taxon>
        <taxon>Bacteroidota</taxon>
        <taxon>Cytophagia</taxon>
        <taxon>Cytophagales</taxon>
        <taxon>Cytophagaceae</taxon>
        <taxon>Spirosoma</taxon>
    </lineage>
</organism>
<evidence type="ECO:0000313" key="5">
    <source>
        <dbReference type="Proteomes" id="UP000515369"/>
    </source>
</evidence>
<name>A0A7G5GTA6_9BACT</name>
<dbReference type="AlphaFoldDB" id="A0A7G5GTA6"/>
<dbReference type="KEGG" id="sfol:H3H32_29870"/>
<evidence type="ECO:0000256" key="1">
    <source>
        <dbReference type="ARBA" id="ARBA00004196"/>
    </source>
</evidence>